<organism evidence="2 3">
    <name type="scientific">Mucilaginibacter straminoryzae</name>
    <dbReference type="NCBI Taxonomy" id="2932774"/>
    <lineage>
        <taxon>Bacteria</taxon>
        <taxon>Pseudomonadati</taxon>
        <taxon>Bacteroidota</taxon>
        <taxon>Sphingobacteriia</taxon>
        <taxon>Sphingobacteriales</taxon>
        <taxon>Sphingobacteriaceae</taxon>
        <taxon>Mucilaginibacter</taxon>
    </lineage>
</organism>
<dbReference type="RefSeq" id="WP_245128483.1">
    <property type="nucleotide sequence ID" value="NZ_JALJEJ010000001.1"/>
</dbReference>
<dbReference type="AlphaFoldDB" id="A0A9X1X4T9"/>
<evidence type="ECO:0000313" key="3">
    <source>
        <dbReference type="Proteomes" id="UP001139450"/>
    </source>
</evidence>
<evidence type="ECO:0000313" key="2">
    <source>
        <dbReference type="EMBL" id="MCJ8208654.1"/>
    </source>
</evidence>
<sequence>MPFNYANQIFKHGNNVFEYGTITESLVFNFTGLTFGASNHDIFFGFTAPASIVADFGDGNVITYVADYADFASPYSVRFNNDTTHPKWANFKQYTYATGTNSTLRKVTLTISSRNALKEFTCTLPTLQNISLNIGQFKLLQNFGIRCGAATAELKGAFNNALTSLSYQLDQGTTVPIDLCYATIQSLTLYTNANMGNLALIPNIRGLQSLRLDWLNKDAYTTGVPIPPSFANLKITSFGSYFYTGITGVTINIPTTFQSITTLTSLQWSPPMDTWTDLSALTNLTDLNVTSFSLTNHSPDFLLSTNMKLKKITFAQFGAYTNTAAQQLTLINSAIDNMYTWAVANAPIVGTSADKARNQQRIYQSSTSTTAPIPKPTGTYQSPSGYSKGVSNGSPASQLEKLYVLVNQYNWVFTNIPIS</sequence>
<dbReference type="Proteomes" id="UP001139450">
    <property type="component" value="Unassembled WGS sequence"/>
</dbReference>
<keyword evidence="3" id="KW-1185">Reference proteome</keyword>
<comment type="caution">
    <text evidence="2">The sequence shown here is derived from an EMBL/GenBank/DDBJ whole genome shotgun (WGS) entry which is preliminary data.</text>
</comment>
<reference evidence="2" key="1">
    <citation type="submission" date="2022-04" db="EMBL/GenBank/DDBJ databases">
        <title>Mucilaginibacter sp. RS28 isolated from freshwater.</title>
        <authorList>
            <person name="Ko S.-R."/>
        </authorList>
    </citation>
    <scope>NUCLEOTIDE SEQUENCE</scope>
    <source>
        <strain evidence="2">RS28</strain>
    </source>
</reference>
<dbReference type="InterPro" id="IPR032675">
    <property type="entry name" value="LRR_dom_sf"/>
</dbReference>
<feature type="region of interest" description="Disordered" evidence="1">
    <location>
        <begin position="361"/>
        <end position="392"/>
    </location>
</feature>
<name>A0A9X1X4T9_9SPHI</name>
<feature type="compositionally biased region" description="Polar residues" evidence="1">
    <location>
        <begin position="378"/>
        <end position="392"/>
    </location>
</feature>
<evidence type="ECO:0000256" key="1">
    <source>
        <dbReference type="SAM" id="MobiDB-lite"/>
    </source>
</evidence>
<dbReference type="EMBL" id="JALJEJ010000001">
    <property type="protein sequence ID" value="MCJ8208654.1"/>
    <property type="molecule type" value="Genomic_DNA"/>
</dbReference>
<dbReference type="Gene3D" id="3.80.10.10">
    <property type="entry name" value="Ribonuclease Inhibitor"/>
    <property type="match status" value="1"/>
</dbReference>
<protein>
    <submittedName>
        <fullName evidence="2">Uncharacterized protein</fullName>
    </submittedName>
</protein>
<gene>
    <name evidence="2" type="ORF">MUY27_02975</name>
</gene>
<feature type="compositionally biased region" description="Polar residues" evidence="1">
    <location>
        <begin position="361"/>
        <end position="371"/>
    </location>
</feature>
<proteinExistence type="predicted"/>
<accession>A0A9X1X4T9</accession>